<sequence length="130" mass="14301">MARLTTAALVILLLLAGCAESTTPPTFKQALPTATQQPVSFNDDVRPIVEAKCLACHGCFDAPCQLKMEYSDGLIRGALKDSVYDGARLEAQKTTRLGIDAQTEQQWREMGFYSVLARGDQTRSLFENMI</sequence>
<evidence type="ECO:0008006" key="2">
    <source>
        <dbReference type="Google" id="ProtNLM"/>
    </source>
</evidence>
<protein>
    <recommendedName>
        <fullName evidence="2">Peptidylprolyl isomerase</fullName>
    </recommendedName>
</protein>
<evidence type="ECO:0000313" key="1">
    <source>
        <dbReference type="EMBL" id="KKM92504.1"/>
    </source>
</evidence>
<reference evidence="1" key="1">
    <citation type="journal article" date="2015" name="Nature">
        <title>Complex archaea that bridge the gap between prokaryotes and eukaryotes.</title>
        <authorList>
            <person name="Spang A."/>
            <person name="Saw J.H."/>
            <person name="Jorgensen S.L."/>
            <person name="Zaremba-Niedzwiedzka K."/>
            <person name="Martijn J."/>
            <person name="Lind A.E."/>
            <person name="van Eijk R."/>
            <person name="Schleper C."/>
            <person name="Guy L."/>
            <person name="Ettema T.J."/>
        </authorList>
    </citation>
    <scope>NUCLEOTIDE SEQUENCE</scope>
</reference>
<dbReference type="AlphaFoldDB" id="A0A0F9LC89"/>
<dbReference type="EMBL" id="LAZR01006384">
    <property type="protein sequence ID" value="KKM92504.1"/>
    <property type="molecule type" value="Genomic_DNA"/>
</dbReference>
<organism evidence="1">
    <name type="scientific">marine sediment metagenome</name>
    <dbReference type="NCBI Taxonomy" id="412755"/>
    <lineage>
        <taxon>unclassified sequences</taxon>
        <taxon>metagenomes</taxon>
        <taxon>ecological metagenomes</taxon>
    </lineage>
</organism>
<proteinExistence type="predicted"/>
<gene>
    <name evidence="1" type="ORF">LCGC14_1217840</name>
</gene>
<dbReference type="Pfam" id="PF06934">
    <property type="entry name" value="CTI"/>
    <property type="match status" value="1"/>
</dbReference>
<accession>A0A0F9LC89</accession>
<feature type="non-terminal residue" evidence="1">
    <location>
        <position position="130"/>
    </location>
</feature>
<dbReference type="PROSITE" id="PS51257">
    <property type="entry name" value="PROKAR_LIPOPROTEIN"/>
    <property type="match status" value="1"/>
</dbReference>
<comment type="caution">
    <text evidence="1">The sequence shown here is derived from an EMBL/GenBank/DDBJ whole genome shotgun (WGS) entry which is preliminary data.</text>
</comment>
<dbReference type="InterPro" id="IPR010706">
    <property type="entry name" value="Fatty_acid_cis-trans_isomerase"/>
</dbReference>
<name>A0A0F9LC89_9ZZZZ</name>